<reference evidence="1 2" key="1">
    <citation type="journal article" date="2016" name="Mol. Biol. Evol.">
        <title>Comparative Genomics of Early-Diverging Mushroom-Forming Fungi Provides Insights into the Origins of Lignocellulose Decay Capabilities.</title>
        <authorList>
            <person name="Nagy L.G."/>
            <person name="Riley R."/>
            <person name="Tritt A."/>
            <person name="Adam C."/>
            <person name="Daum C."/>
            <person name="Floudas D."/>
            <person name="Sun H."/>
            <person name="Yadav J.S."/>
            <person name="Pangilinan J."/>
            <person name="Larsson K.H."/>
            <person name="Matsuura K."/>
            <person name="Barry K."/>
            <person name="Labutti K."/>
            <person name="Kuo R."/>
            <person name="Ohm R.A."/>
            <person name="Bhattacharya S.S."/>
            <person name="Shirouzu T."/>
            <person name="Yoshinaga Y."/>
            <person name="Martin F.M."/>
            <person name="Grigoriev I.V."/>
            <person name="Hibbett D.S."/>
        </authorList>
    </citation>
    <scope>NUCLEOTIDE SEQUENCE [LARGE SCALE GENOMIC DNA]</scope>
    <source>
        <strain evidence="1 2">L-15889</strain>
    </source>
</reference>
<name>A0A165Q2S4_9APHY</name>
<evidence type="ECO:0000313" key="1">
    <source>
        <dbReference type="EMBL" id="KZT68935.1"/>
    </source>
</evidence>
<gene>
    <name evidence="1" type="ORF">DAEQUDRAFT_306976</name>
</gene>
<protein>
    <submittedName>
        <fullName evidence="1">Uncharacterized protein</fullName>
    </submittedName>
</protein>
<proteinExistence type="predicted"/>
<dbReference type="EMBL" id="KV429062">
    <property type="protein sequence ID" value="KZT68935.1"/>
    <property type="molecule type" value="Genomic_DNA"/>
</dbReference>
<evidence type="ECO:0000313" key="2">
    <source>
        <dbReference type="Proteomes" id="UP000076727"/>
    </source>
</evidence>
<organism evidence="1 2">
    <name type="scientific">Daedalea quercina L-15889</name>
    <dbReference type="NCBI Taxonomy" id="1314783"/>
    <lineage>
        <taxon>Eukaryota</taxon>
        <taxon>Fungi</taxon>
        <taxon>Dikarya</taxon>
        <taxon>Basidiomycota</taxon>
        <taxon>Agaricomycotina</taxon>
        <taxon>Agaricomycetes</taxon>
        <taxon>Polyporales</taxon>
        <taxon>Fomitopsis</taxon>
    </lineage>
</organism>
<accession>A0A165Q2S4</accession>
<dbReference type="Proteomes" id="UP000076727">
    <property type="component" value="Unassembled WGS sequence"/>
</dbReference>
<dbReference type="AlphaFoldDB" id="A0A165Q2S4"/>
<sequence length="175" mass="18537">MARVVNAFGQSLAGDTAGYAPLPHPNSRSFRGFPSLVVPPPLPSNTAKLQNSEALSSDASSTVRARCAYSAAMIGGEIRDQRKPRRRSSSGRSILSVGSVGLSAQGRRRSMPIELRTVHAILWSRPAVLLIFAPVAGPTKVQVGACWVGAVIPSADNAPPGWEGSRSVQILWRAK</sequence>
<keyword evidence="2" id="KW-1185">Reference proteome</keyword>